<evidence type="ECO:0000256" key="2">
    <source>
        <dbReference type="ARBA" id="ARBA00012202"/>
    </source>
</evidence>
<dbReference type="GO" id="GO:0004672">
    <property type="term" value="F:protein kinase activity"/>
    <property type="evidence" value="ECO:0007669"/>
    <property type="project" value="InterPro"/>
</dbReference>
<gene>
    <name evidence="20 21" type="primary">LOC106066187</name>
</gene>
<organism evidence="19 20">
    <name type="scientific">Biomphalaria glabrata</name>
    <name type="common">Bloodfluke planorb</name>
    <name type="synonym">Freshwater snail</name>
    <dbReference type="NCBI Taxonomy" id="6526"/>
    <lineage>
        <taxon>Eukaryota</taxon>
        <taxon>Metazoa</taxon>
        <taxon>Spiralia</taxon>
        <taxon>Lophotrochozoa</taxon>
        <taxon>Mollusca</taxon>
        <taxon>Gastropoda</taxon>
        <taxon>Heterobranchia</taxon>
        <taxon>Euthyneura</taxon>
        <taxon>Panpulmonata</taxon>
        <taxon>Hygrophila</taxon>
        <taxon>Lymnaeoidea</taxon>
        <taxon>Planorbidae</taxon>
        <taxon>Biomphalaria</taxon>
    </lineage>
</organism>
<evidence type="ECO:0000256" key="8">
    <source>
        <dbReference type="ARBA" id="ARBA00023136"/>
    </source>
</evidence>
<dbReference type="Gene3D" id="1.10.510.10">
    <property type="entry name" value="Transferase(Phosphotransferase) domain 1"/>
    <property type="match status" value="1"/>
</dbReference>
<accession>A0A9W3BKD1</accession>
<dbReference type="GO" id="GO:0035556">
    <property type="term" value="P:intracellular signal transduction"/>
    <property type="evidence" value="ECO:0007669"/>
    <property type="project" value="InterPro"/>
</dbReference>
<comment type="subcellular location">
    <subcellularLocation>
        <location evidence="1">Membrane</location>
        <topology evidence="1">Single-pass type I membrane protein</topology>
    </subcellularLocation>
</comment>
<feature type="compositionally biased region" description="Low complexity" evidence="15">
    <location>
        <begin position="1211"/>
        <end position="1222"/>
    </location>
</feature>
<keyword evidence="5" id="KW-0547">Nucleotide-binding</keyword>
<feature type="domain" description="Protein kinase" evidence="17">
    <location>
        <begin position="527"/>
        <end position="823"/>
    </location>
</feature>
<comment type="catalytic activity">
    <reaction evidence="14">
        <text>GTP = 3',5'-cyclic GMP + diphosphate</text>
        <dbReference type="Rhea" id="RHEA:13665"/>
        <dbReference type="ChEBI" id="CHEBI:33019"/>
        <dbReference type="ChEBI" id="CHEBI:37565"/>
        <dbReference type="ChEBI" id="CHEBI:57746"/>
        <dbReference type="EC" id="4.6.1.2"/>
    </reaction>
</comment>
<evidence type="ECO:0000256" key="5">
    <source>
        <dbReference type="ARBA" id="ARBA00022741"/>
    </source>
</evidence>
<dbReference type="GO" id="GO:0007168">
    <property type="term" value="P:receptor guanylyl cyclase signaling pathway"/>
    <property type="evidence" value="ECO:0007669"/>
    <property type="project" value="TreeGrafter"/>
</dbReference>
<dbReference type="RefSeq" id="XP_055899879.1">
    <property type="nucleotide sequence ID" value="XM_056043904.1"/>
</dbReference>
<dbReference type="PROSITE" id="PS50125">
    <property type="entry name" value="GUANYLATE_CYCLASE_2"/>
    <property type="match status" value="1"/>
</dbReference>
<dbReference type="InterPro" id="IPR001170">
    <property type="entry name" value="ANPR/GUC"/>
</dbReference>
<dbReference type="GO" id="GO:0005525">
    <property type="term" value="F:GTP binding"/>
    <property type="evidence" value="ECO:0007669"/>
    <property type="project" value="UniProtKB-KW"/>
</dbReference>
<dbReference type="SUPFAM" id="SSF53822">
    <property type="entry name" value="Periplasmic binding protein-like I"/>
    <property type="match status" value="1"/>
</dbReference>
<evidence type="ECO:0000256" key="7">
    <source>
        <dbReference type="ARBA" id="ARBA00023134"/>
    </source>
</evidence>
<dbReference type="InterPro" id="IPR011009">
    <property type="entry name" value="Kinase-like_dom_sf"/>
</dbReference>
<keyword evidence="6" id="KW-1133">Transmembrane helix</keyword>
<feature type="region of interest" description="Disordered" evidence="15">
    <location>
        <begin position="1448"/>
        <end position="1489"/>
    </location>
</feature>
<keyword evidence="11 13" id="KW-0456">Lyase</keyword>
<dbReference type="PANTHER" id="PTHR11920">
    <property type="entry name" value="GUANYLYL CYCLASE"/>
    <property type="match status" value="1"/>
</dbReference>
<keyword evidence="19" id="KW-1185">Reference proteome</keyword>
<evidence type="ECO:0000256" key="11">
    <source>
        <dbReference type="ARBA" id="ARBA00023239"/>
    </source>
</evidence>
<evidence type="ECO:0000259" key="18">
    <source>
        <dbReference type="PROSITE" id="PS50125"/>
    </source>
</evidence>
<evidence type="ECO:0000256" key="16">
    <source>
        <dbReference type="SAM" id="SignalP"/>
    </source>
</evidence>
<comment type="similarity">
    <text evidence="13">Belongs to the adenylyl cyclase class-4/guanylyl cyclase family.</text>
</comment>
<evidence type="ECO:0000313" key="20">
    <source>
        <dbReference type="RefSeq" id="XP_055899878.1"/>
    </source>
</evidence>
<dbReference type="PROSITE" id="PS50011">
    <property type="entry name" value="PROTEIN_KINASE_DOM"/>
    <property type="match status" value="1"/>
</dbReference>
<dbReference type="InterPro" id="IPR011645">
    <property type="entry name" value="HNOB_dom_associated"/>
</dbReference>
<keyword evidence="3" id="KW-0812">Transmembrane</keyword>
<evidence type="ECO:0000256" key="14">
    <source>
        <dbReference type="RuleBase" id="RU003431"/>
    </source>
</evidence>
<dbReference type="EC" id="4.6.1.2" evidence="2 14"/>
<keyword evidence="8" id="KW-0472">Membrane</keyword>
<feature type="domain" description="Guanylate cyclase" evidence="18">
    <location>
        <begin position="895"/>
        <end position="1024"/>
    </location>
</feature>
<feature type="region of interest" description="Disordered" evidence="15">
    <location>
        <begin position="1204"/>
        <end position="1227"/>
    </location>
</feature>
<dbReference type="InterPro" id="IPR028082">
    <property type="entry name" value="Peripla_BP_I"/>
</dbReference>
<dbReference type="Gene3D" id="3.40.50.2300">
    <property type="match status" value="2"/>
</dbReference>
<evidence type="ECO:0000256" key="9">
    <source>
        <dbReference type="ARBA" id="ARBA00023170"/>
    </source>
</evidence>
<evidence type="ECO:0000256" key="4">
    <source>
        <dbReference type="ARBA" id="ARBA00022729"/>
    </source>
</evidence>
<evidence type="ECO:0000259" key="17">
    <source>
        <dbReference type="PROSITE" id="PS50011"/>
    </source>
</evidence>
<dbReference type="Proteomes" id="UP001165740">
    <property type="component" value="Chromosome 10"/>
</dbReference>
<dbReference type="Pfam" id="PF00069">
    <property type="entry name" value="Pkinase"/>
    <property type="match status" value="1"/>
</dbReference>
<evidence type="ECO:0000313" key="19">
    <source>
        <dbReference type="Proteomes" id="UP001165740"/>
    </source>
</evidence>
<evidence type="ECO:0000256" key="1">
    <source>
        <dbReference type="ARBA" id="ARBA00004479"/>
    </source>
</evidence>
<keyword evidence="12 14" id="KW-0141">cGMP biosynthesis</keyword>
<dbReference type="CDD" id="cd06352">
    <property type="entry name" value="PBP1_NPR_GC-like"/>
    <property type="match status" value="1"/>
</dbReference>
<dbReference type="SUPFAM" id="SSF56112">
    <property type="entry name" value="Protein kinase-like (PK-like)"/>
    <property type="match status" value="1"/>
</dbReference>
<keyword evidence="9" id="KW-0675">Receptor</keyword>
<dbReference type="InterPro" id="IPR029787">
    <property type="entry name" value="Nucleotide_cyclase"/>
</dbReference>
<dbReference type="SMART" id="SM00044">
    <property type="entry name" value="CYCc"/>
    <property type="match status" value="1"/>
</dbReference>
<dbReference type="InterPro" id="IPR001054">
    <property type="entry name" value="A/G_cyclase"/>
</dbReference>
<reference evidence="20 21" key="1">
    <citation type="submission" date="2025-04" db="UniProtKB">
        <authorList>
            <consortium name="RefSeq"/>
        </authorList>
    </citation>
    <scope>IDENTIFICATION</scope>
</reference>
<dbReference type="Pfam" id="PF01094">
    <property type="entry name" value="ANF_receptor"/>
    <property type="match status" value="1"/>
</dbReference>
<dbReference type="GeneID" id="106066187"/>
<feature type="compositionally biased region" description="Basic and acidic residues" evidence="15">
    <location>
        <begin position="1453"/>
        <end position="1463"/>
    </location>
</feature>
<dbReference type="OMA" id="ICSVWEY"/>
<dbReference type="GO" id="GO:0005886">
    <property type="term" value="C:plasma membrane"/>
    <property type="evidence" value="ECO:0007669"/>
    <property type="project" value="TreeGrafter"/>
</dbReference>
<feature type="compositionally biased region" description="Basic and acidic residues" evidence="15">
    <location>
        <begin position="1373"/>
        <end position="1388"/>
    </location>
</feature>
<feature type="signal peptide" evidence="16">
    <location>
        <begin position="1"/>
        <end position="22"/>
    </location>
</feature>
<feature type="chain" id="PRO_5044703083" description="Guanylate cyclase" evidence="16">
    <location>
        <begin position="23"/>
        <end position="1510"/>
    </location>
</feature>
<keyword evidence="7" id="KW-0342">GTP-binding</keyword>
<dbReference type="RefSeq" id="XP_055899878.1">
    <property type="nucleotide sequence ID" value="XM_056043903.1"/>
</dbReference>
<dbReference type="GO" id="GO:0005524">
    <property type="term" value="F:ATP binding"/>
    <property type="evidence" value="ECO:0007669"/>
    <property type="project" value="InterPro"/>
</dbReference>
<evidence type="ECO:0000313" key="21">
    <source>
        <dbReference type="RefSeq" id="XP_055899879.1"/>
    </source>
</evidence>
<dbReference type="PANTHER" id="PTHR11920:SF335">
    <property type="entry name" value="GUANYLATE CYCLASE"/>
    <property type="match status" value="1"/>
</dbReference>
<evidence type="ECO:0000256" key="10">
    <source>
        <dbReference type="ARBA" id="ARBA00023180"/>
    </source>
</evidence>
<sequence>MDVKKMISLVVLLLVALHCCTGHNTDHIHILLLAPRNSSQEFSMASSIGPFALAIENVTNLGLLHNYAVNITWEDSACDPKYATGNLVATMLIHNIDVIFGPPCTKAMTPVADLASFFDIPIYSWVSNNLVDKSVKTTLMRAIAPLSSLGDLLIFFCEKVRWYRVSMISTVGELTEGMSSFYKEAMDRQDITLVREFNRVKVAVNKTQIEKMFITLKAETRIIILVVPRDEVRRYLIVADELEMTNGEYQFLYTEHSVADKEFLETLQSTDFWKKGDGDDEKALKGFHNLLYFTYHYVLEWSLNTSASIEAANRRFGSNPKFPKPIEPDKYSRFLYDAVYLFALAFNETYWNNLSFTGQNIYNASKNKIFQGQTGRFLTNNKADRQSSFLIWDMNKKNVFQQAVITRYSVNGQITWDMKAPILWGNGKQYNDSNSSSDFIPLDSPRCGFNSELCVPDNLVEVVAPPIVVSIMLAAIIIFLIIYRWWKKERELYETMWKVKYTDLNFNIARGPISQTAISTLGSKQSLNESDNRSEYSTGNVSGYSNMRTDNMLMISQMFTLVARLNGDQVAVKKVRKKSIREDKLLLKEMKIMKSLKHTNLATFHGACTEAPNICVLWEYCSKGSLEDILHNTDIKLESMFQFSIALDICTGLNYLHTSELGQHGHLKTSNCVVDSRWVAKLTDFGLQRFKKGEKPAEDTSNDKYYTDLFWTAPEVLRCILNNMKHLETKEADIYSLGIVLKQLLCKNTAYSEELNTMTAKEIILQVANCNKDSILLRPFINSEFPEHQAVMMSFVSLIRCCWSENPTERPTVKRVLNTMKRLSPLKMTGVLDNMLALMERYSTRLEDLVSERTIQLEEEKRKTETLLYRMLPRKVADDLKAGQHVQAEAFQDVTIYFSDIVGFTTLAGESTPMEIVEMLNLLYSQFDNIIQNFNVYKVETIGDAYMTVCGCPEPNSEHAPVMADMSLALLDSVIHFVIPHRPNNQLRIRIGLNSGPVVAGVVGNTMPRYCLFGNTVNLASRMESQGMPQCIQISYFTYELLKKYPDFIMVPRGLVEIKGKGKMPTYWLKGRCSTMQLHLETDDISRLANGVSPIPPKEDNDKPNIGASSIAFQSQENRTANQIQPTSHENNPVLPVAAQLNDCTPPHITTLDKVNNSTEQWSPMSCHKKLWDSDTQQTSQKIVDDARNSDQFWADQFRNKMSSTGKLDGSNSKQCSSSSASHDAPIKGETLTKNYSVLSFESNNSFTKFSPYERSLDYESDIFELSPHSFNSLNTASPLSLNELPFRTYTSSCNLPTSLTNHHTNPHKSHEHSTKIHSKPISHYHFNPGKVSASQNSPLANLFSTHNVNSNMESKHRKQDSEKKALVSKSDSGNDKHVTHSPRDDLSNRTVVMYSPTTSPSKKSPIRYIAAKEQTLKNHITKSDCTNGFDLEDSDSGESVDLAKTFNSVDAKNSKSKKESHSPPRHTPQIQCHSPTKKPLDRLGHHSSDKNRLLNMHWTDNLQSTTCDI</sequence>
<evidence type="ECO:0000256" key="6">
    <source>
        <dbReference type="ARBA" id="ARBA00022989"/>
    </source>
</evidence>
<feature type="region of interest" description="Disordered" evidence="15">
    <location>
        <begin position="1351"/>
        <end position="1408"/>
    </location>
</feature>
<dbReference type="PROSITE" id="PS00452">
    <property type="entry name" value="GUANYLATE_CYCLASE_1"/>
    <property type="match status" value="1"/>
</dbReference>
<feature type="compositionally biased region" description="Basic and acidic residues" evidence="15">
    <location>
        <begin position="1479"/>
        <end position="1489"/>
    </location>
</feature>
<dbReference type="OrthoDB" id="1890790at2759"/>
<dbReference type="SUPFAM" id="SSF55073">
    <property type="entry name" value="Nucleotide cyclase"/>
    <property type="match status" value="1"/>
</dbReference>
<dbReference type="FunFam" id="3.30.70.1230:FF:000004">
    <property type="entry name" value="Guanylate cyclase"/>
    <property type="match status" value="1"/>
</dbReference>
<dbReference type="GO" id="GO:0001653">
    <property type="term" value="F:peptide receptor activity"/>
    <property type="evidence" value="ECO:0007669"/>
    <property type="project" value="TreeGrafter"/>
</dbReference>
<dbReference type="GO" id="GO:0004016">
    <property type="term" value="F:adenylate cyclase activity"/>
    <property type="evidence" value="ECO:0007669"/>
    <property type="project" value="TreeGrafter"/>
</dbReference>
<evidence type="ECO:0000256" key="15">
    <source>
        <dbReference type="SAM" id="MobiDB-lite"/>
    </source>
</evidence>
<keyword evidence="4 16" id="KW-0732">Signal</keyword>
<dbReference type="GO" id="GO:0004383">
    <property type="term" value="F:guanylate cyclase activity"/>
    <property type="evidence" value="ECO:0007669"/>
    <property type="project" value="UniProtKB-EC"/>
</dbReference>
<dbReference type="InterPro" id="IPR018297">
    <property type="entry name" value="A/G_cyclase_CS"/>
</dbReference>
<evidence type="ECO:0000256" key="3">
    <source>
        <dbReference type="ARBA" id="ARBA00022692"/>
    </source>
</evidence>
<dbReference type="PRINTS" id="PR00255">
    <property type="entry name" value="NATPEPTIDER"/>
</dbReference>
<keyword evidence="10" id="KW-0325">Glycoprotein</keyword>
<evidence type="ECO:0000256" key="12">
    <source>
        <dbReference type="ARBA" id="ARBA00023293"/>
    </source>
</evidence>
<dbReference type="CDD" id="cd07302">
    <property type="entry name" value="CHD"/>
    <property type="match status" value="1"/>
</dbReference>
<name>A0A9W3BKD1_BIOGL</name>
<dbReference type="InterPro" id="IPR050401">
    <property type="entry name" value="Cyclic_nucleotide_synthase"/>
</dbReference>
<protein>
    <recommendedName>
        <fullName evidence="2 14">Guanylate cyclase</fullName>
        <ecNumber evidence="2 14">4.6.1.2</ecNumber>
    </recommendedName>
</protein>
<dbReference type="Gene3D" id="3.30.70.1230">
    <property type="entry name" value="Nucleotide cyclase"/>
    <property type="match status" value="1"/>
</dbReference>
<proteinExistence type="inferred from homology"/>
<dbReference type="Pfam" id="PF07701">
    <property type="entry name" value="HNOBA"/>
    <property type="match status" value="1"/>
</dbReference>
<dbReference type="InterPro" id="IPR000719">
    <property type="entry name" value="Prot_kinase_dom"/>
</dbReference>
<dbReference type="InterPro" id="IPR001828">
    <property type="entry name" value="ANF_lig-bd_rcpt"/>
</dbReference>
<evidence type="ECO:0000256" key="13">
    <source>
        <dbReference type="RuleBase" id="RU000405"/>
    </source>
</evidence>
<dbReference type="Pfam" id="PF00211">
    <property type="entry name" value="Guanylate_cyc"/>
    <property type="match status" value="1"/>
</dbReference>